<proteinExistence type="predicted"/>
<dbReference type="VEuPathDB" id="MicrosporidiaDB:DI09_188p40"/>
<reference evidence="1 2" key="1">
    <citation type="submission" date="2014-04" db="EMBL/GenBank/DDBJ databases">
        <title>A new species of microsporidia sheds light on the evolution of extreme parasitism.</title>
        <authorList>
            <person name="Haag K.L."/>
            <person name="James T.Y."/>
            <person name="Larsson R."/>
            <person name="Schaer T.M."/>
            <person name="Refardt D."/>
            <person name="Pombert J.-F."/>
            <person name="Ebert D."/>
        </authorList>
    </citation>
    <scope>NUCLEOTIDE SEQUENCE [LARGE SCALE GENOMIC DNA]</scope>
    <source>
        <strain evidence="1 2">UGP3</strain>
        <tissue evidence="1">Spores</tissue>
    </source>
</reference>
<dbReference type="Proteomes" id="UP000029725">
    <property type="component" value="Unassembled WGS sequence"/>
</dbReference>
<name>A0A098VTR6_9MICR</name>
<sequence length="162" mass="18006">MDDSTQPYHAFIGAHKMLAKGPSDRQKTLTDVAVAPDEEEIQLRLKFLWTAAFSLSAQSATAQLSSSMLEKLVQLASDCQLNLPISFWRRVCPHCLSFYHVSGYTIPEWNDVSADRTIEMDRIIGKDAPNSLSAALSRKKGPFVIYICDICAGGAKWMLPLK</sequence>
<protein>
    <submittedName>
        <fullName evidence="1">Uncharacterized protein</fullName>
    </submittedName>
</protein>
<dbReference type="EMBL" id="JMKJ01000097">
    <property type="protein sequence ID" value="KGG52335.1"/>
    <property type="molecule type" value="Genomic_DNA"/>
</dbReference>
<keyword evidence="2" id="KW-1185">Reference proteome</keyword>
<dbReference type="AlphaFoldDB" id="A0A098VTR6"/>
<dbReference type="RefSeq" id="XP_013238771.1">
    <property type="nucleotide sequence ID" value="XM_013383317.1"/>
</dbReference>
<accession>A0A098VTR6</accession>
<comment type="caution">
    <text evidence="1">The sequence shown here is derived from an EMBL/GenBank/DDBJ whole genome shotgun (WGS) entry which is preliminary data.</text>
</comment>
<evidence type="ECO:0000313" key="1">
    <source>
        <dbReference type="EMBL" id="KGG52335.1"/>
    </source>
</evidence>
<evidence type="ECO:0000313" key="2">
    <source>
        <dbReference type="Proteomes" id="UP000029725"/>
    </source>
</evidence>
<dbReference type="HOGENOM" id="CLU_1635801_0_0_1"/>
<organism evidence="1 2">
    <name type="scientific">Mitosporidium daphniae</name>
    <dbReference type="NCBI Taxonomy" id="1485682"/>
    <lineage>
        <taxon>Eukaryota</taxon>
        <taxon>Fungi</taxon>
        <taxon>Fungi incertae sedis</taxon>
        <taxon>Microsporidia</taxon>
        <taxon>Mitosporidium</taxon>
    </lineage>
</organism>
<dbReference type="GeneID" id="25258780"/>
<gene>
    <name evidence="1" type="ORF">DI09_188p40</name>
</gene>